<dbReference type="Proteomes" id="UP000634229">
    <property type="component" value="Unassembled WGS sequence"/>
</dbReference>
<dbReference type="EMBL" id="JAERRF010000029">
    <property type="protein sequence ID" value="MBL1101522.1"/>
    <property type="molecule type" value="Genomic_DNA"/>
</dbReference>
<evidence type="ECO:0000313" key="2">
    <source>
        <dbReference type="EMBL" id="MBL1101522.1"/>
    </source>
</evidence>
<keyword evidence="1" id="KW-0812">Transmembrane</keyword>
<evidence type="ECO:0000256" key="1">
    <source>
        <dbReference type="SAM" id="Phobius"/>
    </source>
</evidence>
<dbReference type="RefSeq" id="WP_201881141.1">
    <property type="nucleotide sequence ID" value="NZ_JAERRF010000029.1"/>
</dbReference>
<keyword evidence="1" id="KW-0472">Membrane</keyword>
<comment type="caution">
    <text evidence="2">The sequence shown here is derived from an EMBL/GenBank/DDBJ whole genome shotgun (WGS) entry which is preliminary data.</text>
</comment>
<accession>A0ABS1NN63</accession>
<sequence length="223" mass="24783">MANSSVEQAKPGSVDVWLDPQEAFERFQADIDHFAALDPNIARVQEALKARFEEIPEEDAIRVMALAWPQVKAILSPVPSPRGFPTPPGFPPWPLWPPWPPWPPYPPEPPVIPPWYDVLTDGSVPRSLVALRHGLVEGEALRRRVEADLEGPLAADALRNTAKEIKEWEHTSNSARTREFDVARDELERMVTGPERKLVGVLVGLALGFAVGYGIGYLVSHPQ</sequence>
<gene>
    <name evidence="2" type="ORF">JK363_33695</name>
</gene>
<protein>
    <submittedName>
        <fullName evidence="2">Uncharacterized protein</fullName>
    </submittedName>
</protein>
<name>A0ABS1NN63_9ACTN</name>
<keyword evidence="3" id="KW-1185">Reference proteome</keyword>
<organism evidence="2 3">
    <name type="scientific">Streptomyces coffeae</name>
    <dbReference type="NCBI Taxonomy" id="621382"/>
    <lineage>
        <taxon>Bacteria</taxon>
        <taxon>Bacillati</taxon>
        <taxon>Actinomycetota</taxon>
        <taxon>Actinomycetes</taxon>
        <taxon>Kitasatosporales</taxon>
        <taxon>Streptomycetaceae</taxon>
        <taxon>Streptomyces</taxon>
    </lineage>
</organism>
<keyword evidence="1" id="KW-1133">Transmembrane helix</keyword>
<feature type="transmembrane region" description="Helical" evidence="1">
    <location>
        <begin position="198"/>
        <end position="219"/>
    </location>
</feature>
<evidence type="ECO:0000313" key="3">
    <source>
        <dbReference type="Proteomes" id="UP000634229"/>
    </source>
</evidence>
<reference evidence="2 3" key="1">
    <citation type="submission" date="2021-01" db="EMBL/GenBank/DDBJ databases">
        <title>WGS of actinomycetes isolated from Thailand.</title>
        <authorList>
            <person name="Thawai C."/>
        </authorList>
    </citation>
    <scope>NUCLEOTIDE SEQUENCE [LARGE SCALE GENOMIC DNA]</scope>
    <source>
        <strain evidence="2 3">CA1R205</strain>
    </source>
</reference>
<proteinExistence type="predicted"/>